<evidence type="ECO:0008006" key="2">
    <source>
        <dbReference type="Google" id="ProtNLM"/>
    </source>
</evidence>
<dbReference type="InterPro" id="IPR029058">
    <property type="entry name" value="AB_hydrolase_fold"/>
</dbReference>
<proteinExistence type="predicted"/>
<sequence length="49" mass="5565">MERMTELKEVQTERGTLRYYDEGNGPVVLFLHGSGPGVTGWRNFRGILP</sequence>
<dbReference type="EMBL" id="BARU01013255">
    <property type="protein sequence ID" value="GAH34689.1"/>
    <property type="molecule type" value="Genomic_DNA"/>
</dbReference>
<evidence type="ECO:0000313" key="1">
    <source>
        <dbReference type="EMBL" id="GAH34689.1"/>
    </source>
</evidence>
<organism evidence="1">
    <name type="scientific">marine sediment metagenome</name>
    <dbReference type="NCBI Taxonomy" id="412755"/>
    <lineage>
        <taxon>unclassified sequences</taxon>
        <taxon>metagenomes</taxon>
        <taxon>ecological metagenomes</taxon>
    </lineage>
</organism>
<dbReference type="Gene3D" id="3.40.50.1820">
    <property type="entry name" value="alpha/beta hydrolase"/>
    <property type="match status" value="1"/>
</dbReference>
<gene>
    <name evidence="1" type="ORF">S03H2_24042</name>
</gene>
<name>X1FZC0_9ZZZZ</name>
<dbReference type="SUPFAM" id="SSF53474">
    <property type="entry name" value="alpha/beta-Hydrolases"/>
    <property type="match status" value="1"/>
</dbReference>
<feature type="non-terminal residue" evidence="1">
    <location>
        <position position="49"/>
    </location>
</feature>
<accession>X1FZC0</accession>
<comment type="caution">
    <text evidence="1">The sequence shown here is derived from an EMBL/GenBank/DDBJ whole genome shotgun (WGS) entry which is preliminary data.</text>
</comment>
<protein>
    <recommendedName>
        <fullName evidence="2">AB hydrolase-1 domain-containing protein</fullName>
    </recommendedName>
</protein>
<dbReference type="AlphaFoldDB" id="X1FZC0"/>
<reference evidence="1" key="1">
    <citation type="journal article" date="2014" name="Front. Microbiol.">
        <title>High frequency of phylogenetically diverse reductive dehalogenase-homologous genes in deep subseafloor sedimentary metagenomes.</title>
        <authorList>
            <person name="Kawai M."/>
            <person name="Futagami T."/>
            <person name="Toyoda A."/>
            <person name="Takaki Y."/>
            <person name="Nishi S."/>
            <person name="Hori S."/>
            <person name="Arai W."/>
            <person name="Tsubouchi T."/>
            <person name="Morono Y."/>
            <person name="Uchiyama I."/>
            <person name="Ito T."/>
            <person name="Fujiyama A."/>
            <person name="Inagaki F."/>
            <person name="Takami H."/>
        </authorList>
    </citation>
    <scope>NUCLEOTIDE SEQUENCE</scope>
    <source>
        <strain evidence="1">Expedition CK06-06</strain>
    </source>
</reference>